<accession>A0A1M5P359</accession>
<gene>
    <name evidence="3" type="ORF">SAMN02745157_0081</name>
</gene>
<protein>
    <submittedName>
        <fullName evidence="3">Flp pilus assembly protein TadG</fullName>
    </submittedName>
</protein>
<keyword evidence="1" id="KW-1133">Transmembrane helix</keyword>
<proteinExistence type="predicted"/>
<dbReference type="RefSeq" id="WP_073058582.1">
    <property type="nucleotide sequence ID" value="NZ_FQUP01000010.1"/>
</dbReference>
<evidence type="ECO:0000313" key="4">
    <source>
        <dbReference type="Proteomes" id="UP000184485"/>
    </source>
</evidence>
<keyword evidence="1" id="KW-0812">Transmembrane</keyword>
<feature type="domain" description="TadE-like" evidence="2">
    <location>
        <begin position="27"/>
        <end position="66"/>
    </location>
</feature>
<name>A0A1M5P359_9HYPH</name>
<dbReference type="Proteomes" id="UP000184485">
    <property type="component" value="Unassembled WGS sequence"/>
</dbReference>
<organism evidence="3 4">
    <name type="scientific">Kaistia soli DSM 19436</name>
    <dbReference type="NCBI Taxonomy" id="1122133"/>
    <lineage>
        <taxon>Bacteria</taxon>
        <taxon>Pseudomonadati</taxon>
        <taxon>Pseudomonadota</taxon>
        <taxon>Alphaproteobacteria</taxon>
        <taxon>Hyphomicrobiales</taxon>
        <taxon>Kaistiaceae</taxon>
        <taxon>Kaistia</taxon>
    </lineage>
</organism>
<reference evidence="3 4" key="1">
    <citation type="submission" date="2016-11" db="EMBL/GenBank/DDBJ databases">
        <authorList>
            <person name="Jaros S."/>
            <person name="Januszkiewicz K."/>
            <person name="Wedrychowicz H."/>
        </authorList>
    </citation>
    <scope>NUCLEOTIDE SEQUENCE [LARGE SCALE GENOMIC DNA]</scope>
    <source>
        <strain evidence="3 4">DSM 19436</strain>
    </source>
</reference>
<evidence type="ECO:0000259" key="2">
    <source>
        <dbReference type="Pfam" id="PF07811"/>
    </source>
</evidence>
<sequence length="192" mass="20068">MQIALPNRLAAILTRLHRSRFLQSASGLAALEFALILPMMLTLYIGGVEVNDAVSIKRKLNHATAAMADLVAQSSQNLSAASVADIFGAGKSIVEPYEKALLKATVIGVSMDANKKATVAWAQAFNGATCPAKGGTVSVPANLAVANGFLVMVDASYAFTPKIGYVLTGTFDMKDSILQQPRLGKAITGPTC</sequence>
<dbReference type="InterPro" id="IPR012495">
    <property type="entry name" value="TadE-like_dom"/>
</dbReference>
<dbReference type="STRING" id="1122133.SAMN02745157_0081"/>
<keyword evidence="1" id="KW-0472">Membrane</keyword>
<dbReference type="Pfam" id="PF07811">
    <property type="entry name" value="TadE"/>
    <property type="match status" value="1"/>
</dbReference>
<feature type="transmembrane region" description="Helical" evidence="1">
    <location>
        <begin position="21"/>
        <end position="45"/>
    </location>
</feature>
<dbReference type="EMBL" id="FQUP01000010">
    <property type="protein sequence ID" value="SHG96188.1"/>
    <property type="molecule type" value="Genomic_DNA"/>
</dbReference>
<keyword evidence="4" id="KW-1185">Reference proteome</keyword>
<dbReference type="AlphaFoldDB" id="A0A1M5P359"/>
<evidence type="ECO:0000313" key="3">
    <source>
        <dbReference type="EMBL" id="SHG96188.1"/>
    </source>
</evidence>
<evidence type="ECO:0000256" key="1">
    <source>
        <dbReference type="SAM" id="Phobius"/>
    </source>
</evidence>
<dbReference type="OrthoDB" id="7189296at2"/>